<sequence>MTSFRQPSSVVFEPYPPNQFVIRISNFDFFVVGQLGGTINIILQLPVAGTVHITGTGVSVSAFLDIQKTLNDEPYLRMTKCQIDGGVVDSRVADMGLLTDTINAKYHLIMSSQAKVQLEDAICENVYRLTQQHFSSRLAKLPSHISARTFFKTFLKANLRHAARAKRATDDYYDDLGGGEKKPSAAQTPSPAVTDGQPQNGTEGDEDFLVRCLVVV</sequence>
<protein>
    <submittedName>
        <fullName evidence="4">BPI2 domain-containing protein</fullName>
    </submittedName>
</protein>
<dbReference type="InterPro" id="IPR032942">
    <property type="entry name" value="BPI/LBP/Plunc"/>
</dbReference>
<dbReference type="WBParaSite" id="HPBE_0001520601-mRNA-1">
    <property type="protein sequence ID" value="HPBE_0001520601-mRNA-1"/>
    <property type="gene ID" value="HPBE_0001520601"/>
</dbReference>
<dbReference type="Proteomes" id="UP000050761">
    <property type="component" value="Unassembled WGS sequence"/>
</dbReference>
<dbReference type="SUPFAM" id="SSF55394">
    <property type="entry name" value="Bactericidal permeability-increasing protein, BPI"/>
    <property type="match status" value="1"/>
</dbReference>
<reference evidence="2 3" key="1">
    <citation type="submission" date="2018-11" db="EMBL/GenBank/DDBJ databases">
        <authorList>
            <consortium name="Pathogen Informatics"/>
        </authorList>
    </citation>
    <scope>NUCLEOTIDE SEQUENCE [LARGE SCALE GENOMIC DNA]</scope>
</reference>
<evidence type="ECO:0000313" key="2">
    <source>
        <dbReference type="EMBL" id="VDP02088.1"/>
    </source>
</evidence>
<dbReference type="GO" id="GO:0005615">
    <property type="term" value="C:extracellular space"/>
    <property type="evidence" value="ECO:0007669"/>
    <property type="project" value="TreeGrafter"/>
</dbReference>
<proteinExistence type="predicted"/>
<name>A0A183G1U6_HELPZ</name>
<gene>
    <name evidence="2" type="ORF">HPBE_LOCUS15205</name>
</gene>
<dbReference type="AlphaFoldDB" id="A0A183G1U6"/>
<dbReference type="InterPro" id="IPR017943">
    <property type="entry name" value="Bactericidal_perm-incr_a/b_dom"/>
</dbReference>
<evidence type="ECO:0000313" key="3">
    <source>
        <dbReference type="Proteomes" id="UP000050761"/>
    </source>
</evidence>
<dbReference type="PANTHER" id="PTHR10504:SF134">
    <property type="entry name" value="BPI2 DOMAIN-CONTAINING PROTEIN"/>
    <property type="match status" value="1"/>
</dbReference>
<accession>A0A3P8AYD5</accession>
<dbReference type="EMBL" id="UZAH01028741">
    <property type="protein sequence ID" value="VDP02088.1"/>
    <property type="molecule type" value="Genomic_DNA"/>
</dbReference>
<keyword evidence="3" id="KW-1185">Reference proteome</keyword>
<feature type="region of interest" description="Disordered" evidence="1">
    <location>
        <begin position="174"/>
        <end position="204"/>
    </location>
</feature>
<evidence type="ECO:0000256" key="1">
    <source>
        <dbReference type="SAM" id="MobiDB-lite"/>
    </source>
</evidence>
<dbReference type="GO" id="GO:0008289">
    <property type="term" value="F:lipid binding"/>
    <property type="evidence" value="ECO:0007669"/>
    <property type="project" value="InterPro"/>
</dbReference>
<feature type="compositionally biased region" description="Polar residues" evidence="1">
    <location>
        <begin position="185"/>
        <end position="202"/>
    </location>
</feature>
<accession>A0A183G1U6</accession>
<dbReference type="OrthoDB" id="10255543at2759"/>
<organism evidence="3 4">
    <name type="scientific">Heligmosomoides polygyrus</name>
    <name type="common">Parasitic roundworm</name>
    <dbReference type="NCBI Taxonomy" id="6339"/>
    <lineage>
        <taxon>Eukaryota</taxon>
        <taxon>Metazoa</taxon>
        <taxon>Ecdysozoa</taxon>
        <taxon>Nematoda</taxon>
        <taxon>Chromadorea</taxon>
        <taxon>Rhabditida</taxon>
        <taxon>Rhabditina</taxon>
        <taxon>Rhabditomorpha</taxon>
        <taxon>Strongyloidea</taxon>
        <taxon>Heligmosomidae</taxon>
        <taxon>Heligmosomoides</taxon>
    </lineage>
</organism>
<dbReference type="PANTHER" id="PTHR10504">
    <property type="entry name" value="BACTERICIDAL PERMEABILITY-INCREASING BPI PROTEIN-RELATED"/>
    <property type="match status" value="1"/>
</dbReference>
<evidence type="ECO:0000313" key="4">
    <source>
        <dbReference type="WBParaSite" id="HPBE_0001520601-mRNA-1"/>
    </source>
</evidence>
<dbReference type="Gene3D" id="3.15.10.10">
    <property type="entry name" value="Bactericidal permeability-increasing protein, domain 1"/>
    <property type="match status" value="1"/>
</dbReference>
<reference evidence="4" key="2">
    <citation type="submission" date="2019-09" db="UniProtKB">
        <authorList>
            <consortium name="WormBaseParasite"/>
        </authorList>
    </citation>
    <scope>IDENTIFICATION</scope>
</reference>